<feature type="coiled-coil region" evidence="1">
    <location>
        <begin position="93"/>
        <end position="123"/>
    </location>
</feature>
<evidence type="ECO:0000256" key="1">
    <source>
        <dbReference type="SAM" id="Coils"/>
    </source>
</evidence>
<dbReference type="InterPro" id="IPR034154">
    <property type="entry name" value="TOPRIM_DnaG/twinkle"/>
</dbReference>
<organism evidence="4 5">
    <name type="scientific">Cupriavidus respiraculi</name>
    <dbReference type="NCBI Taxonomy" id="195930"/>
    <lineage>
        <taxon>Bacteria</taxon>
        <taxon>Pseudomonadati</taxon>
        <taxon>Pseudomonadota</taxon>
        <taxon>Betaproteobacteria</taxon>
        <taxon>Burkholderiales</taxon>
        <taxon>Burkholderiaceae</taxon>
        <taxon>Cupriavidus</taxon>
    </lineage>
</organism>
<keyword evidence="5" id="KW-1185">Reference proteome</keyword>
<proteinExistence type="predicted"/>
<gene>
    <name evidence="4" type="ORF">LMG21510_04863</name>
</gene>
<sequence length="918" mass="98061">MVSAVQPVYRRLTAGTTSDDLYTGLARACASVGIECRDVPADGRWHRTDVLGDHKGKGDGSIRLFPDGTGGTVCNWKGETETFFADADRNVPADQIAERKRLAERAMAEVEAERARKAAHAAEVAGIVVRAATDANPDHPYLMRKVVAPSGNLYELDVQRLADHLGYYPKSCGEPLVGRILIAPVCIDDRLATLEMIDENGRKSALYGGPKAGGYWCASPLQVQEGPAVVLISEGVATAISLHEATGHQSVAALSCANLVRVAEAVRAKCPSARIVVCADVGNGLSAAEHAARAVRGQIATPNFAGNAMIEGKLPTDFNDLRALEGLDAVRASLETALAGQPVLSVNADVAELQAYGDGRFEVSERGVFYIGSDRDGNEKSPMFLCSKLRIIAKTRDAKSGAWGRLLEWRDDDGVTHRWAMPIDMLQGDGAEVRRELSSLGLTIAPTKAARDMLASYIQVWRVESRARCVDRLGWHGTVYVTADESIGENGEIVVFQNAHSIEPALSQSGSVESWRESVGALAAGNTRIVFALSAAFAGPLAEVAGEDSGGFHFRGGSSSGKSTALKVASSVWGEPSAYCRMWRTTANGLEGLAGLHNDGLLILDELSQIDPKEAGDAAYLLANGQGKVRATRSGAARAAARWRLLFLSAGEESLCALMASVGKRANAGQEIRLAEIEADAGAGMGTFEQLHSYGTPAELAVAFQEATNRNHGAVGLGWLQYIVADRHALSRLLHDGMSDFMAQVIPAGAAGQVSRVARRFALVGIAGELASDYGLTGWHKGEAVQASKACFRAWLDSFGGSGNREDRAILAQVRGFFEAHGASRFEDVNAERESRVINRAGFQRTSANGGREFLVLPEAFKREVCHGFDSKAVTRVLLGSGWVIPGGDGKSTQKPRLPGMGPTRCYVFTQRMWEWEG</sequence>
<dbReference type="EMBL" id="CAJZAH010000009">
    <property type="protein sequence ID" value="CAG9183510.1"/>
    <property type="molecule type" value="Genomic_DNA"/>
</dbReference>
<dbReference type="InterPro" id="IPR006171">
    <property type="entry name" value="TOPRIM_dom"/>
</dbReference>
<protein>
    <recommendedName>
        <fullName evidence="6">DUF927 domain-containing protein</fullName>
    </recommendedName>
</protein>
<comment type="caution">
    <text evidence="4">The sequence shown here is derived from an EMBL/GenBank/DDBJ whole genome shotgun (WGS) entry which is preliminary data.</text>
</comment>
<evidence type="ECO:0000259" key="3">
    <source>
        <dbReference type="Pfam" id="PF13362"/>
    </source>
</evidence>
<evidence type="ECO:0008006" key="6">
    <source>
        <dbReference type="Google" id="ProtNLM"/>
    </source>
</evidence>
<evidence type="ECO:0000259" key="2">
    <source>
        <dbReference type="Pfam" id="PF06048"/>
    </source>
</evidence>
<accession>A0ABN7ZEW6</accession>
<dbReference type="CDD" id="cd01029">
    <property type="entry name" value="TOPRIM_primases"/>
    <property type="match status" value="1"/>
</dbReference>
<evidence type="ECO:0000313" key="4">
    <source>
        <dbReference type="EMBL" id="CAG9183510.1"/>
    </source>
</evidence>
<reference evidence="4 5" key="1">
    <citation type="submission" date="2021-08" db="EMBL/GenBank/DDBJ databases">
        <authorList>
            <person name="Peeters C."/>
        </authorList>
    </citation>
    <scope>NUCLEOTIDE SEQUENCE [LARGE SCALE GENOMIC DNA]</scope>
    <source>
        <strain evidence="4 5">LMG 21510</strain>
    </source>
</reference>
<dbReference type="InterPro" id="IPR009270">
    <property type="entry name" value="DUF927"/>
</dbReference>
<dbReference type="Pfam" id="PF13362">
    <property type="entry name" value="Toprim_3"/>
    <property type="match status" value="1"/>
</dbReference>
<feature type="domain" description="DUF927" evidence="2">
    <location>
        <begin position="361"/>
        <end position="641"/>
    </location>
</feature>
<keyword evidence="1" id="KW-0175">Coiled coil</keyword>
<name>A0ABN7ZEW6_9BURK</name>
<feature type="domain" description="Toprim" evidence="3">
    <location>
        <begin position="230"/>
        <end position="326"/>
    </location>
</feature>
<dbReference type="Proteomes" id="UP000721236">
    <property type="component" value="Unassembled WGS sequence"/>
</dbReference>
<dbReference type="Pfam" id="PF06048">
    <property type="entry name" value="DUF927"/>
    <property type="match status" value="1"/>
</dbReference>
<evidence type="ECO:0000313" key="5">
    <source>
        <dbReference type="Proteomes" id="UP000721236"/>
    </source>
</evidence>